<evidence type="ECO:0000256" key="2">
    <source>
        <dbReference type="ARBA" id="ARBA00022737"/>
    </source>
</evidence>
<dbReference type="PROSITE" id="PS51450">
    <property type="entry name" value="LRR"/>
    <property type="match status" value="1"/>
</dbReference>
<dbReference type="SUPFAM" id="SSF52058">
    <property type="entry name" value="L domain-like"/>
    <property type="match status" value="1"/>
</dbReference>
<evidence type="ECO:0000259" key="4">
    <source>
        <dbReference type="Pfam" id="PF25344"/>
    </source>
</evidence>
<dbReference type="InterPro" id="IPR050216">
    <property type="entry name" value="LRR_domain-containing"/>
</dbReference>
<dbReference type="InterPro" id="IPR057437">
    <property type="entry name" value="PIF1/LRR1_PH"/>
</dbReference>
<protein>
    <recommendedName>
        <fullName evidence="4">PIF1/LRR1 pleckstrin homology domain-containing protein</fullName>
    </recommendedName>
</protein>
<evidence type="ECO:0000313" key="6">
    <source>
        <dbReference type="Proteomes" id="UP000749559"/>
    </source>
</evidence>
<keyword evidence="1" id="KW-0433">Leucine-rich repeat</keyword>
<dbReference type="SMART" id="SM00369">
    <property type="entry name" value="LRR_TYP"/>
    <property type="match status" value="4"/>
</dbReference>
<dbReference type="GO" id="GO:0005737">
    <property type="term" value="C:cytoplasm"/>
    <property type="evidence" value="ECO:0007669"/>
    <property type="project" value="TreeGrafter"/>
</dbReference>
<dbReference type="Gene3D" id="3.80.10.10">
    <property type="entry name" value="Ribonuclease Inhibitor"/>
    <property type="match status" value="1"/>
</dbReference>
<name>A0A8J1U4V1_OWEFU</name>
<evidence type="ECO:0000256" key="3">
    <source>
        <dbReference type="ARBA" id="ARBA00023242"/>
    </source>
</evidence>
<keyword evidence="2" id="KW-0677">Repeat</keyword>
<comment type="caution">
    <text evidence="5">The sequence shown here is derived from an EMBL/GenBank/DDBJ whole genome shotgun (WGS) entry which is preliminary data.</text>
</comment>
<keyword evidence="3" id="KW-0539">Nucleus</keyword>
<reference evidence="5" key="1">
    <citation type="submission" date="2022-03" db="EMBL/GenBank/DDBJ databases">
        <authorList>
            <person name="Martin C."/>
        </authorList>
    </citation>
    <scope>NUCLEOTIDE SEQUENCE</scope>
</reference>
<feature type="domain" description="PIF1/LRR1 pleckstrin homology" evidence="4">
    <location>
        <begin position="1"/>
        <end position="122"/>
    </location>
</feature>
<organism evidence="5 6">
    <name type="scientific">Owenia fusiformis</name>
    <name type="common">Polychaete worm</name>
    <dbReference type="NCBI Taxonomy" id="6347"/>
    <lineage>
        <taxon>Eukaryota</taxon>
        <taxon>Metazoa</taxon>
        <taxon>Spiralia</taxon>
        <taxon>Lophotrochozoa</taxon>
        <taxon>Annelida</taxon>
        <taxon>Polychaeta</taxon>
        <taxon>Sedentaria</taxon>
        <taxon>Canalipalpata</taxon>
        <taxon>Sabellida</taxon>
        <taxon>Oweniida</taxon>
        <taxon>Oweniidae</taxon>
        <taxon>Owenia</taxon>
    </lineage>
</organism>
<evidence type="ECO:0000313" key="5">
    <source>
        <dbReference type="EMBL" id="CAH1791746.1"/>
    </source>
</evidence>
<dbReference type="Proteomes" id="UP000749559">
    <property type="component" value="Unassembled WGS sequence"/>
</dbReference>
<dbReference type="InterPro" id="IPR032675">
    <property type="entry name" value="LRR_dom_sf"/>
</dbReference>
<accession>A0A8J1U4V1</accession>
<gene>
    <name evidence="5" type="ORF">OFUS_LOCUS16798</name>
</gene>
<dbReference type="InterPro" id="IPR001611">
    <property type="entry name" value="Leu-rich_rpt"/>
</dbReference>
<dbReference type="PANTHER" id="PTHR48051:SF52">
    <property type="entry name" value="LEUCINE-RICH REPEAT PROTEIN 1"/>
    <property type="match status" value="1"/>
</dbReference>
<evidence type="ECO:0000256" key="1">
    <source>
        <dbReference type="ARBA" id="ARBA00022614"/>
    </source>
</evidence>
<dbReference type="EMBL" id="CAIIXF020000008">
    <property type="protein sequence ID" value="CAH1791746.1"/>
    <property type="molecule type" value="Genomic_DNA"/>
</dbReference>
<proteinExistence type="predicted"/>
<dbReference type="InterPro" id="IPR003591">
    <property type="entry name" value="Leu-rich_rpt_typical-subtyp"/>
</dbReference>
<dbReference type="Pfam" id="PF25344">
    <property type="entry name" value="PH_LRR1"/>
    <property type="match status" value="1"/>
</dbReference>
<dbReference type="AlphaFoldDB" id="A0A8J1U4V1"/>
<dbReference type="PANTHER" id="PTHR48051">
    <property type="match status" value="1"/>
</dbReference>
<keyword evidence="6" id="KW-1185">Reference proteome</keyword>
<sequence>MRLSCDVEIGNRILPTFNMSKKGKFIHAQLSIGRKPGADAKEGKVFLLICTTKDLSGTKYKLRDNVEQIFGRFVAEGKATIRIKEPAHDIILKKADSIQLKSFLNLIKLGSQDKNLDNITLSSLAPASLKSVEKPKSRMTILSKKDYPLTSNFPSSLTYLAIQQCTLKKFDSRILNLKQLVVLDLSDNNIVMLPSNMNSMTCLAELRLRNNQISEVPLGFCQGNLRNTLCVLDISKNKLKNLKPSFCSLTSLIQLKLDENYLTCLPEGIEKLINLRTLSGTKNHIKTLPPGFSRLHLDQLDLFNNPFLEGGPSTIVNRLEDPTLMEIAAKRIIQDRIAYTEEDLPHHLMAYLSTVCYCMCGSPCFQSRVQFLSNLDLHSVAKTVISLNTNGRTSAAVQSFLCSKKCLNKYMANPNGFWK</sequence>
<dbReference type="OrthoDB" id="17912at2759"/>